<dbReference type="KEGG" id="mai:MICA_778"/>
<keyword evidence="1" id="KW-1133">Transmembrane helix</keyword>
<feature type="transmembrane region" description="Helical" evidence="1">
    <location>
        <begin position="218"/>
        <end position="242"/>
    </location>
</feature>
<dbReference type="EMBL" id="CP002382">
    <property type="protein sequence ID" value="AEP09112.1"/>
    <property type="molecule type" value="Genomic_DNA"/>
</dbReference>
<evidence type="ECO:0000313" key="4">
    <source>
        <dbReference type="Proteomes" id="UP000009286"/>
    </source>
</evidence>
<name>G2KQH6_MICAA</name>
<feature type="transmembrane region" description="Helical" evidence="1">
    <location>
        <begin position="185"/>
        <end position="206"/>
    </location>
</feature>
<dbReference type="HOGENOM" id="CLU_1026055_0_0_5"/>
<feature type="transmembrane region" description="Helical" evidence="1">
    <location>
        <begin position="248"/>
        <end position="268"/>
    </location>
</feature>
<evidence type="ECO:0000256" key="1">
    <source>
        <dbReference type="SAM" id="Phobius"/>
    </source>
</evidence>
<gene>
    <name evidence="3" type="ordered locus">MICA_778</name>
</gene>
<protein>
    <submittedName>
        <fullName evidence="3">Uncharacterized protein</fullName>
    </submittedName>
</protein>
<proteinExistence type="predicted"/>
<dbReference type="Proteomes" id="UP000009286">
    <property type="component" value="Chromosome"/>
</dbReference>
<keyword evidence="1" id="KW-0812">Transmembrane</keyword>
<keyword evidence="4" id="KW-1185">Reference proteome</keyword>
<evidence type="ECO:0000256" key="2">
    <source>
        <dbReference type="SAM" id="SignalP"/>
    </source>
</evidence>
<feature type="signal peptide" evidence="2">
    <location>
        <begin position="1"/>
        <end position="34"/>
    </location>
</feature>
<dbReference type="STRING" id="856793.MICA_778"/>
<sequence length="278" mass="31571">MWIVNFMRKYKRRLKGVFIIALLCVLMFSAAAHAHRPYLVKEGTLADPSGQIVLKGKLYGDGIFSTDPVTFELRNRYGAVLANTPVADHVAVFCPHASFCWAFPYGSTNPFVSGYKLDSENIDWEAGSQHDNERESLRRYLNDSNEKILHDYDLNYPEFTKDHSGFIEVKKALVISPILILFDKFFVLLFLFILTIVPFFLYWLFFRKKWTSNGHLKRMILVFGGMVMLGYSVCYCIVLVIIGFTFSTPVLCVLVAVICALTLGSGFLNKTNRLNSAG</sequence>
<keyword evidence="1" id="KW-0472">Membrane</keyword>
<organism evidence="3 4">
    <name type="scientific">Micavibrio aeruginosavorus (strain ARL-13)</name>
    <dbReference type="NCBI Taxonomy" id="856793"/>
    <lineage>
        <taxon>Bacteria</taxon>
        <taxon>Pseudomonadati</taxon>
        <taxon>Bdellovibrionota</taxon>
        <taxon>Bdellovibrionia</taxon>
        <taxon>Bdellovibrionales</taxon>
        <taxon>Pseudobdellovibrionaceae</taxon>
        <taxon>Micavibrio</taxon>
    </lineage>
</organism>
<accession>G2KQH6</accession>
<keyword evidence="2" id="KW-0732">Signal</keyword>
<reference evidence="3 4" key="1">
    <citation type="journal article" date="2011" name="BMC Genomics">
        <title>Genomic insights into an obligate epibiotic bacterial predator: Micavibrio aeruginosavorus ARL-13.</title>
        <authorList>
            <person name="Wang Z."/>
            <person name="Kadouri D."/>
            <person name="Wu M."/>
        </authorList>
    </citation>
    <scope>NUCLEOTIDE SEQUENCE [LARGE SCALE GENOMIC DNA]</scope>
    <source>
        <strain evidence="3 4">ARL-13</strain>
    </source>
</reference>
<feature type="chain" id="PRO_5003432898" evidence="2">
    <location>
        <begin position="35"/>
        <end position="278"/>
    </location>
</feature>
<dbReference type="AlphaFoldDB" id="G2KQH6"/>
<evidence type="ECO:0000313" key="3">
    <source>
        <dbReference type="EMBL" id="AEP09112.1"/>
    </source>
</evidence>